<dbReference type="Proteomes" id="UP000245946">
    <property type="component" value="Unassembled WGS sequence"/>
</dbReference>
<keyword evidence="4" id="KW-1185">Reference proteome</keyword>
<accession>A0A316Z2E4</accession>
<organism evidence="3 4">
    <name type="scientific">Tilletiopsis washingtonensis</name>
    <dbReference type="NCBI Taxonomy" id="58919"/>
    <lineage>
        <taxon>Eukaryota</taxon>
        <taxon>Fungi</taxon>
        <taxon>Dikarya</taxon>
        <taxon>Basidiomycota</taxon>
        <taxon>Ustilaginomycotina</taxon>
        <taxon>Exobasidiomycetes</taxon>
        <taxon>Entylomatales</taxon>
        <taxon>Entylomatales incertae sedis</taxon>
        <taxon>Tilletiopsis</taxon>
    </lineage>
</organism>
<feature type="region of interest" description="Disordered" evidence="1">
    <location>
        <begin position="62"/>
        <end position="123"/>
    </location>
</feature>
<gene>
    <name evidence="3" type="ORF">FA09DRAFT_101215</name>
</gene>
<evidence type="ECO:0000256" key="1">
    <source>
        <dbReference type="SAM" id="MobiDB-lite"/>
    </source>
</evidence>
<name>A0A316Z2E4_9BASI</name>
<feature type="signal peptide" evidence="2">
    <location>
        <begin position="1"/>
        <end position="33"/>
    </location>
</feature>
<dbReference type="GeneID" id="37266488"/>
<protein>
    <recommendedName>
        <fullName evidence="5">Secreted protein</fullName>
    </recommendedName>
</protein>
<reference evidence="3 4" key="1">
    <citation type="journal article" date="2018" name="Mol. Biol. Evol.">
        <title>Broad Genomic Sampling Reveals a Smut Pathogenic Ancestry of the Fungal Clade Ustilaginomycotina.</title>
        <authorList>
            <person name="Kijpornyongpan T."/>
            <person name="Mondo S.J."/>
            <person name="Barry K."/>
            <person name="Sandor L."/>
            <person name="Lee J."/>
            <person name="Lipzen A."/>
            <person name="Pangilinan J."/>
            <person name="LaButti K."/>
            <person name="Hainaut M."/>
            <person name="Henrissat B."/>
            <person name="Grigoriev I.V."/>
            <person name="Spatafora J.W."/>
            <person name="Aime M.C."/>
        </authorList>
    </citation>
    <scope>NUCLEOTIDE SEQUENCE [LARGE SCALE GENOMIC DNA]</scope>
    <source>
        <strain evidence="3 4">MCA 4186</strain>
    </source>
</reference>
<evidence type="ECO:0000313" key="3">
    <source>
        <dbReference type="EMBL" id="PWN95960.1"/>
    </source>
</evidence>
<proteinExistence type="predicted"/>
<dbReference type="AlphaFoldDB" id="A0A316Z2E4"/>
<sequence length="154" mass="16428">MLPCIAPARAWLSLARVACSCALCWCAARGCWALQGVRGRCACQLRPSAALAAHRGVQKGLETSFEHTSAGGGGGSGETRRQGKAGGRRSEEWAPAGRRAARRWGCRPWPTAERRPRRPWGGQSGWCTSLAREHRLCACAGPSLQSEADSTARG</sequence>
<evidence type="ECO:0000256" key="2">
    <source>
        <dbReference type="SAM" id="SignalP"/>
    </source>
</evidence>
<dbReference type="EMBL" id="KZ819301">
    <property type="protein sequence ID" value="PWN95960.1"/>
    <property type="molecule type" value="Genomic_DNA"/>
</dbReference>
<feature type="chain" id="PRO_5016388215" description="Secreted protein" evidence="2">
    <location>
        <begin position="34"/>
        <end position="154"/>
    </location>
</feature>
<evidence type="ECO:0000313" key="4">
    <source>
        <dbReference type="Proteomes" id="UP000245946"/>
    </source>
</evidence>
<dbReference type="RefSeq" id="XP_025596239.1">
    <property type="nucleotide sequence ID" value="XM_025738942.1"/>
</dbReference>
<keyword evidence="2" id="KW-0732">Signal</keyword>
<evidence type="ECO:0008006" key="5">
    <source>
        <dbReference type="Google" id="ProtNLM"/>
    </source>
</evidence>